<keyword evidence="6" id="KW-1185">Reference proteome</keyword>
<dbReference type="Gene3D" id="3.90.1150.10">
    <property type="entry name" value="Aspartate Aminotransferase, domain 1"/>
    <property type="match status" value="1"/>
</dbReference>
<dbReference type="SUPFAM" id="SSF52374">
    <property type="entry name" value="Nucleotidylyl transferase"/>
    <property type="match status" value="1"/>
</dbReference>
<feature type="domain" description="Aminotransferase class I/classII large" evidence="4">
    <location>
        <begin position="339"/>
        <end position="603"/>
    </location>
</feature>
<keyword evidence="2 5" id="KW-0808">Transferase</keyword>
<dbReference type="GO" id="GO:0030170">
    <property type="term" value="F:pyridoxal phosphate binding"/>
    <property type="evidence" value="ECO:0007669"/>
    <property type="project" value="InterPro"/>
</dbReference>
<dbReference type="InterPro" id="IPR004839">
    <property type="entry name" value="Aminotransferase_I/II_large"/>
</dbReference>
<dbReference type="OrthoDB" id="9809616at2"/>
<dbReference type="GO" id="GO:0008483">
    <property type="term" value="F:transaminase activity"/>
    <property type="evidence" value="ECO:0007669"/>
    <property type="project" value="UniProtKB-KW"/>
</dbReference>
<dbReference type="Proteomes" id="UP000198415">
    <property type="component" value="Unassembled WGS sequence"/>
</dbReference>
<dbReference type="InterPro" id="IPR015421">
    <property type="entry name" value="PyrdxlP-dep_Trfase_major"/>
</dbReference>
<accession>A0A239KFC7</accession>
<gene>
    <name evidence="5" type="ORF">SAMN06264365_1496</name>
</gene>
<dbReference type="SUPFAM" id="SSF53383">
    <property type="entry name" value="PLP-dependent transferases"/>
    <property type="match status" value="1"/>
</dbReference>
<reference evidence="5 6" key="1">
    <citation type="submission" date="2017-06" db="EMBL/GenBank/DDBJ databases">
        <authorList>
            <person name="Kim H.J."/>
            <person name="Triplett B.A."/>
        </authorList>
    </citation>
    <scope>NUCLEOTIDE SEQUENCE [LARGE SCALE GENOMIC DNA]</scope>
    <source>
        <strain evidence="5 6">DSM 43151</strain>
    </source>
</reference>
<evidence type="ECO:0000256" key="3">
    <source>
        <dbReference type="ARBA" id="ARBA00022898"/>
    </source>
</evidence>
<dbReference type="CDD" id="cd00609">
    <property type="entry name" value="AAT_like"/>
    <property type="match status" value="1"/>
</dbReference>
<dbReference type="AlphaFoldDB" id="A0A239KFC7"/>
<dbReference type="Gene3D" id="3.40.640.10">
    <property type="entry name" value="Type I PLP-dependent aspartate aminotransferase-like (Major domain)"/>
    <property type="match status" value="1"/>
</dbReference>
<keyword evidence="3" id="KW-0663">Pyridoxal phosphate</keyword>
<dbReference type="PANTHER" id="PTHR43643:SF3">
    <property type="entry name" value="HISTIDINOL-PHOSPHATE AMINOTRANSFERASE"/>
    <property type="match status" value="1"/>
</dbReference>
<name>A0A239KFC7_9ACTN</name>
<dbReference type="InterPro" id="IPR015424">
    <property type="entry name" value="PyrdxlP-dep_Trfase"/>
</dbReference>
<keyword evidence="1 5" id="KW-0032">Aminotransferase</keyword>
<dbReference type="PANTHER" id="PTHR43643">
    <property type="entry name" value="HISTIDINOL-PHOSPHATE AMINOTRANSFERASE 2"/>
    <property type="match status" value="1"/>
</dbReference>
<dbReference type="InterPro" id="IPR014729">
    <property type="entry name" value="Rossmann-like_a/b/a_fold"/>
</dbReference>
<evidence type="ECO:0000313" key="6">
    <source>
        <dbReference type="Proteomes" id="UP000198415"/>
    </source>
</evidence>
<evidence type="ECO:0000259" key="4">
    <source>
        <dbReference type="Pfam" id="PF00155"/>
    </source>
</evidence>
<evidence type="ECO:0000256" key="2">
    <source>
        <dbReference type="ARBA" id="ARBA00022679"/>
    </source>
</evidence>
<protein>
    <submittedName>
        <fullName evidence="5">Histidinol-phosphate/aromatic aminotransferase or cobyric acid decarboxylase</fullName>
    </submittedName>
</protein>
<dbReference type="EMBL" id="FZNR01000049">
    <property type="protein sequence ID" value="SNT17056.1"/>
    <property type="molecule type" value="Genomic_DNA"/>
</dbReference>
<dbReference type="Gene3D" id="3.40.50.620">
    <property type="entry name" value="HUPs"/>
    <property type="match status" value="1"/>
</dbReference>
<dbReference type="InterPro" id="IPR015422">
    <property type="entry name" value="PyrdxlP-dep_Trfase_small"/>
</dbReference>
<dbReference type="RefSeq" id="WP_089299331.1">
    <property type="nucleotide sequence ID" value="NZ_BOMU01000139.1"/>
</dbReference>
<dbReference type="InterPro" id="IPR050106">
    <property type="entry name" value="HistidinolP_aminotransfase"/>
</dbReference>
<sequence length="646" mass="70323">MTTLSYWHNARNAAVTVAHADRAARFGLRPLAVEDANLPPIMRRLAGGAVWAWQPGTALEGTASLRVGIAGRRLHLGHLSLARDIARFQEQGFPVTFVGRPGRAPEAVRTLIERMAQFGGQDPSRIIDLDAPETRAFEDRVMDSLTLGRMRQVYGWNSSTALTLLQDAVAMMTFFLYDSGDDPTVALVDAGQVPHSALMRTVARRLAVHAPHIAYRRLLPDLRGTTGRASVHRPDSTIFLDEPGDAVRDRFMTAVTGGRATADDQRSRGGDPTICPTFEVIELLCAPGRAAVAAESCRAGAVLCRDCKFEHADEVVSAITRYAPRAGTSAAVPATLCDASRTLYRPPPPNPIELEAEIARYAGVRPEQVVVGNGSTEILAWIMREQEQPNGAVLATDPTFELYEQLAQRHGLRYDTVPWDARDCRHSLDRLAGAVAGEHVAVVTDIPHTVSGTSVPLADLLASVASRLRGGAKLVIDNVYGEYMAQPVVVTPQLLEERGDLVVCRSLSKAHCLLGARVGYALTSAAYASRLRRQRLPYGLSSLASAAAHAALTDVAGMRRNVTANQQARSALTDELDRLGIRYLPTDANFLLIDFRDRREQALATLRACGLRFRDGARWQLTSMIQVHLIDEATVAPLVRALRALR</sequence>
<dbReference type="Gene3D" id="1.10.240.10">
    <property type="entry name" value="Tyrosyl-Transfer RNA Synthetase"/>
    <property type="match status" value="1"/>
</dbReference>
<evidence type="ECO:0000313" key="5">
    <source>
        <dbReference type="EMBL" id="SNT17056.1"/>
    </source>
</evidence>
<evidence type="ECO:0000256" key="1">
    <source>
        <dbReference type="ARBA" id="ARBA00022576"/>
    </source>
</evidence>
<dbReference type="Pfam" id="PF00155">
    <property type="entry name" value="Aminotran_1_2"/>
    <property type="match status" value="1"/>
</dbReference>
<proteinExistence type="predicted"/>
<organism evidence="5 6">
    <name type="scientific">Actinoplanes regularis</name>
    <dbReference type="NCBI Taxonomy" id="52697"/>
    <lineage>
        <taxon>Bacteria</taxon>
        <taxon>Bacillati</taxon>
        <taxon>Actinomycetota</taxon>
        <taxon>Actinomycetes</taxon>
        <taxon>Micromonosporales</taxon>
        <taxon>Micromonosporaceae</taxon>
        <taxon>Actinoplanes</taxon>
    </lineage>
</organism>